<feature type="domain" description="HTH tetR-type" evidence="5">
    <location>
        <begin position="10"/>
        <end position="70"/>
    </location>
</feature>
<dbReference type="PRINTS" id="PR00455">
    <property type="entry name" value="HTHTETR"/>
</dbReference>
<organism evidence="6 7">
    <name type="scientific">Edaphosphingomonas laterariae</name>
    <dbReference type="NCBI Taxonomy" id="861865"/>
    <lineage>
        <taxon>Bacteria</taxon>
        <taxon>Pseudomonadati</taxon>
        <taxon>Pseudomonadota</taxon>
        <taxon>Alphaproteobacteria</taxon>
        <taxon>Sphingomonadales</taxon>
        <taxon>Rhizorhabdaceae</taxon>
        <taxon>Edaphosphingomonas</taxon>
    </lineage>
</organism>
<dbReference type="InterPro" id="IPR050109">
    <property type="entry name" value="HTH-type_TetR-like_transc_reg"/>
</dbReference>
<dbReference type="OrthoDB" id="5292901at2"/>
<feature type="DNA-binding region" description="H-T-H motif" evidence="4">
    <location>
        <begin position="252"/>
        <end position="271"/>
    </location>
</feature>
<keyword evidence="1" id="KW-0805">Transcription regulation</keyword>
<dbReference type="FunFam" id="1.10.10.60:FF:000141">
    <property type="entry name" value="TetR family transcriptional regulator"/>
    <property type="match status" value="1"/>
</dbReference>
<evidence type="ECO:0000259" key="5">
    <source>
        <dbReference type="PROSITE" id="PS50977"/>
    </source>
</evidence>
<feature type="DNA-binding region" description="H-T-H motif" evidence="4">
    <location>
        <begin position="33"/>
        <end position="52"/>
    </location>
</feature>
<evidence type="ECO:0000256" key="1">
    <source>
        <dbReference type="ARBA" id="ARBA00023015"/>
    </source>
</evidence>
<dbReference type="SUPFAM" id="SSF46689">
    <property type="entry name" value="Homeodomain-like"/>
    <property type="match status" value="2"/>
</dbReference>
<dbReference type="RefSeq" id="WP_089219828.1">
    <property type="nucleotide sequence ID" value="NZ_FZOS01000011.1"/>
</dbReference>
<dbReference type="GO" id="GO:0003700">
    <property type="term" value="F:DNA-binding transcription factor activity"/>
    <property type="evidence" value="ECO:0007669"/>
    <property type="project" value="TreeGrafter"/>
</dbReference>
<dbReference type="Pfam" id="PF00440">
    <property type="entry name" value="TetR_N"/>
    <property type="match status" value="2"/>
</dbReference>
<evidence type="ECO:0000256" key="4">
    <source>
        <dbReference type="PROSITE-ProRule" id="PRU00335"/>
    </source>
</evidence>
<dbReference type="InterPro" id="IPR009057">
    <property type="entry name" value="Homeodomain-like_sf"/>
</dbReference>
<dbReference type="Gene3D" id="1.10.357.10">
    <property type="entry name" value="Tetracycline Repressor, domain 2"/>
    <property type="match status" value="2"/>
</dbReference>
<dbReference type="InterPro" id="IPR001647">
    <property type="entry name" value="HTH_TetR"/>
</dbReference>
<keyword evidence="2 4" id="KW-0238">DNA-binding</keyword>
<evidence type="ECO:0000256" key="3">
    <source>
        <dbReference type="ARBA" id="ARBA00023163"/>
    </source>
</evidence>
<reference evidence="7" key="1">
    <citation type="submission" date="2017-06" db="EMBL/GenBank/DDBJ databases">
        <authorList>
            <person name="Varghese N."/>
            <person name="Submissions S."/>
        </authorList>
    </citation>
    <scope>NUCLEOTIDE SEQUENCE [LARGE SCALE GENOMIC DNA]</scope>
    <source>
        <strain evidence="7">LNB2</strain>
    </source>
</reference>
<feature type="domain" description="HTH tetR-type" evidence="5">
    <location>
        <begin position="229"/>
        <end position="289"/>
    </location>
</feature>
<keyword evidence="7" id="KW-1185">Reference proteome</keyword>
<evidence type="ECO:0000313" key="7">
    <source>
        <dbReference type="Proteomes" id="UP000198281"/>
    </source>
</evidence>
<dbReference type="PANTHER" id="PTHR30055">
    <property type="entry name" value="HTH-TYPE TRANSCRIPTIONAL REGULATOR RUTR"/>
    <property type="match status" value="1"/>
</dbReference>
<accession>A0A239G988</accession>
<evidence type="ECO:0000256" key="2">
    <source>
        <dbReference type="ARBA" id="ARBA00023125"/>
    </source>
</evidence>
<dbReference type="EMBL" id="FZOS01000011">
    <property type="protein sequence ID" value="SNS65670.1"/>
    <property type="molecule type" value="Genomic_DNA"/>
</dbReference>
<proteinExistence type="predicted"/>
<sequence>MKHAQMRPEDERRQRIIAEAAGHFLRNGFERTSMDRIAASAHVSKQAIYEYFRSKDDLFEQVVRSELREVLSDGLEPQQDVRSALETFADSVIHGFGSPRNYGLFRANIIATRQFPGLATALHEYRRGSSRALADYLEQLATAGRIGAFEGNALDLATRLGGMAVEGVRHFLGHDLPDPAERRDQARLAAGIFLHGYRKADTAAADGAAIDALELPEATTSGAQLRLKPERFALLCDAAISEFMAHGFDRASIDKVIAASGVGRSTIYRQFGNKQGLFRYVIGREIERIAGDAIAIPPGDDMETRLAQLARIVLDRHIDGRSIPLFHLLIEEAQAFPDLARAFYAAHVARAARPFAALLAEYGAPPPSGAMTRIFHTLATFGARYIATLRPVDEDERALVSRQAAKIICRGVTA</sequence>
<name>A0A239G988_9SPHN</name>
<dbReference type="PROSITE" id="PS50977">
    <property type="entry name" value="HTH_TETR_2"/>
    <property type="match status" value="2"/>
</dbReference>
<dbReference type="GO" id="GO:0000976">
    <property type="term" value="F:transcription cis-regulatory region binding"/>
    <property type="evidence" value="ECO:0007669"/>
    <property type="project" value="TreeGrafter"/>
</dbReference>
<evidence type="ECO:0000313" key="6">
    <source>
        <dbReference type="EMBL" id="SNS65670.1"/>
    </source>
</evidence>
<dbReference type="PANTHER" id="PTHR30055:SF146">
    <property type="entry name" value="HTH-TYPE TRANSCRIPTIONAL DUAL REGULATOR CECR"/>
    <property type="match status" value="1"/>
</dbReference>
<gene>
    <name evidence="6" type="ORF">SAMN06295912_11190</name>
</gene>
<keyword evidence="3" id="KW-0804">Transcription</keyword>
<dbReference type="Proteomes" id="UP000198281">
    <property type="component" value="Unassembled WGS sequence"/>
</dbReference>
<protein>
    <submittedName>
        <fullName evidence="6">Transcriptional regulator, TetR family</fullName>
    </submittedName>
</protein>
<dbReference type="AlphaFoldDB" id="A0A239G988"/>